<evidence type="ECO:0000313" key="3">
    <source>
        <dbReference type="EMBL" id="GAA5216150.1"/>
    </source>
</evidence>
<keyword evidence="1" id="KW-0808">Transferase</keyword>
<reference evidence="4" key="1">
    <citation type="journal article" date="2019" name="Int. J. Syst. Evol. Microbiol.">
        <title>The Global Catalogue of Microorganisms (GCM) 10K type strain sequencing project: providing services to taxonomists for standard genome sequencing and annotation.</title>
        <authorList>
            <consortium name="The Broad Institute Genomics Platform"/>
            <consortium name="The Broad Institute Genome Sequencing Center for Infectious Disease"/>
            <person name="Wu L."/>
            <person name="Ma J."/>
        </authorList>
    </citation>
    <scope>NUCLEOTIDE SEQUENCE [LARGE SCALE GENOMIC DNA]</scope>
    <source>
        <strain evidence="4">JCM 18306</strain>
    </source>
</reference>
<dbReference type="Gene3D" id="3.90.470.20">
    <property type="entry name" value="4'-phosphopantetheinyl transferase domain"/>
    <property type="match status" value="1"/>
</dbReference>
<name>A0ABP9TFI0_9ACTN</name>
<protein>
    <recommendedName>
        <fullName evidence="2">4'-phosphopantetheinyl transferase domain-containing protein</fullName>
    </recommendedName>
</protein>
<sequence length="271" mass="29366">MTAWTPHHLLAHLMLPPPGYRPPPGHIDVWTWHADPDTVSRSQNLQAILDGTERRRANGFLSTDRRDTYTLAQVALRLVLARCFSTAPQSVDLLPAPCPGCKGPHGRPMLRERNVHFSLAQTRTTVMIALAQSPVGIELETIDRAGPALLLQLPPQEKETIRRLPSGHRSQALLEYWVRSEAYLKGRGNGITPSSCRRMTTGRGSAHTHQDAALAGWSLTSVTAPPGHAAAAALHTGIHRPSTGPAVAYHGCDQCGRPAATADPEATLLMQ</sequence>
<dbReference type="InterPro" id="IPR037143">
    <property type="entry name" value="4-PPantetheinyl_Trfase_dom_sf"/>
</dbReference>
<dbReference type="SUPFAM" id="SSF56214">
    <property type="entry name" value="4'-phosphopantetheinyl transferase"/>
    <property type="match status" value="2"/>
</dbReference>
<evidence type="ECO:0000256" key="1">
    <source>
        <dbReference type="ARBA" id="ARBA00022679"/>
    </source>
</evidence>
<proteinExistence type="predicted"/>
<evidence type="ECO:0000313" key="4">
    <source>
        <dbReference type="Proteomes" id="UP001499878"/>
    </source>
</evidence>
<feature type="domain" description="4'-phosphopantetheinyl transferase" evidence="2">
    <location>
        <begin position="134"/>
        <end position="230"/>
    </location>
</feature>
<dbReference type="Proteomes" id="UP001499878">
    <property type="component" value="Unassembled WGS sequence"/>
</dbReference>
<dbReference type="InterPro" id="IPR008278">
    <property type="entry name" value="4-PPantetheinyl_Trfase_dom"/>
</dbReference>
<accession>A0ABP9TFI0</accession>
<keyword evidence="4" id="KW-1185">Reference proteome</keyword>
<dbReference type="Pfam" id="PF01648">
    <property type="entry name" value="ACPS"/>
    <property type="match status" value="1"/>
</dbReference>
<dbReference type="EMBL" id="BAABJR010000024">
    <property type="protein sequence ID" value="GAA5216150.1"/>
    <property type="molecule type" value="Genomic_DNA"/>
</dbReference>
<organism evidence="3 4">
    <name type="scientific">Streptomyces thinghirensis</name>
    <dbReference type="NCBI Taxonomy" id="551547"/>
    <lineage>
        <taxon>Bacteria</taxon>
        <taxon>Bacillati</taxon>
        <taxon>Actinomycetota</taxon>
        <taxon>Actinomycetes</taxon>
        <taxon>Kitasatosporales</taxon>
        <taxon>Streptomycetaceae</taxon>
        <taxon>Streptomyces</taxon>
    </lineage>
</organism>
<comment type="caution">
    <text evidence="3">The sequence shown here is derived from an EMBL/GenBank/DDBJ whole genome shotgun (WGS) entry which is preliminary data.</text>
</comment>
<gene>
    <name evidence="3" type="ORF">GCM10023323_68050</name>
</gene>
<evidence type="ECO:0000259" key="2">
    <source>
        <dbReference type="Pfam" id="PF01648"/>
    </source>
</evidence>